<proteinExistence type="inferred from homology"/>
<feature type="domain" description="HipA N-terminal subdomain 1" evidence="5">
    <location>
        <begin position="9"/>
        <end position="120"/>
    </location>
</feature>
<comment type="similarity">
    <text evidence="1">Belongs to the HipA Ser/Thr kinase family.</text>
</comment>
<keyword evidence="3" id="KW-0418">Kinase</keyword>
<evidence type="ECO:0000313" key="7">
    <source>
        <dbReference type="Proteomes" id="UP000694480"/>
    </source>
</evidence>
<keyword evidence="7" id="KW-1185">Reference proteome</keyword>
<reference evidence="6" key="1">
    <citation type="submission" date="2020-11" db="EMBL/GenBank/DDBJ databases">
        <title>Genome seq and assembly of Planobacterium sp.</title>
        <authorList>
            <person name="Chhetri G."/>
        </authorList>
    </citation>
    <scope>NUCLEOTIDE SEQUENCE</scope>
    <source>
        <strain evidence="6">GCR5</strain>
    </source>
</reference>
<gene>
    <name evidence="6" type="ORF">IC612_06075</name>
</gene>
<evidence type="ECO:0000256" key="2">
    <source>
        <dbReference type="ARBA" id="ARBA00022679"/>
    </source>
</evidence>
<dbReference type="Pfam" id="PF13657">
    <property type="entry name" value="Couple_hipA"/>
    <property type="match status" value="1"/>
</dbReference>
<dbReference type="Proteomes" id="UP000694480">
    <property type="component" value="Unassembled WGS sequence"/>
</dbReference>
<dbReference type="GO" id="GO:0004674">
    <property type="term" value="F:protein serine/threonine kinase activity"/>
    <property type="evidence" value="ECO:0007669"/>
    <property type="project" value="TreeGrafter"/>
</dbReference>
<feature type="domain" description="HipA-like C-terminal" evidence="4">
    <location>
        <begin position="169"/>
        <end position="393"/>
    </location>
</feature>
<dbReference type="EMBL" id="JADKYY010000006">
    <property type="protein sequence ID" value="MBF5027363.1"/>
    <property type="molecule type" value="Genomic_DNA"/>
</dbReference>
<comment type="caution">
    <text evidence="6">The sequence shown here is derived from an EMBL/GenBank/DDBJ whole genome shotgun (WGS) entry which is preliminary data.</text>
</comment>
<dbReference type="RefSeq" id="WP_194739294.1">
    <property type="nucleotide sequence ID" value="NZ_JADKYY010000006.1"/>
</dbReference>
<evidence type="ECO:0000313" key="6">
    <source>
        <dbReference type="EMBL" id="MBF5027363.1"/>
    </source>
</evidence>
<evidence type="ECO:0000259" key="5">
    <source>
        <dbReference type="Pfam" id="PF13657"/>
    </source>
</evidence>
<evidence type="ECO:0000256" key="3">
    <source>
        <dbReference type="ARBA" id="ARBA00022777"/>
    </source>
</evidence>
<dbReference type="PANTHER" id="PTHR37419">
    <property type="entry name" value="SERINE/THREONINE-PROTEIN KINASE TOXIN HIPA"/>
    <property type="match status" value="1"/>
</dbReference>
<dbReference type="InterPro" id="IPR017508">
    <property type="entry name" value="HipA_N1"/>
</dbReference>
<sequence>MAKNQIISLWFQNMEIGRIGFDENLKKASFQYSPQYLESGKYKKLFPYLFKRTPSVQIFSIFNNETFRGLPPMISDSLPDSFGNLVFKEWLVESNKDIVRLSPLELLTYVGKRGMGAIEYKPAKEFSNSTTIDLNDITEIVRKVVDGKLDTQEQGLSDASLLNIFKIGTSAGGARPKIIVSEHKNTGVLVPGDLVVSEDYNHWLIKLSLDKNRPYSQEQLEFIYYKIATSLGIDMMQSKLIDHRHFATLRFDRQHGEKQHILTATGMTGWDYRNPDPSNYENLFKLSTALQVPHRDIVQLFRRMAFNLVFGNTDDHLKNFSFIYNHQSDKWNLSPAYDLTYPFDALLNITKINRALSLNGKRHNIVKQDLLEIAEKFSIKGARGIIDATVHTTHDFKSWAEKFHFPKEVVEKIMSQFQLFE</sequence>
<dbReference type="Gene3D" id="1.10.1070.20">
    <property type="match status" value="1"/>
</dbReference>
<dbReference type="Pfam" id="PF07804">
    <property type="entry name" value="HipA_C"/>
    <property type="match status" value="1"/>
</dbReference>
<protein>
    <submittedName>
        <fullName evidence="6">Type II toxin-antitoxin system HipA family toxin</fullName>
    </submittedName>
</protein>
<dbReference type="AlphaFoldDB" id="A0A930YW20"/>
<dbReference type="InterPro" id="IPR052028">
    <property type="entry name" value="HipA_Ser/Thr_kinase"/>
</dbReference>
<evidence type="ECO:0000256" key="1">
    <source>
        <dbReference type="ARBA" id="ARBA00010164"/>
    </source>
</evidence>
<evidence type="ECO:0000259" key="4">
    <source>
        <dbReference type="Pfam" id="PF07804"/>
    </source>
</evidence>
<name>A0A930YW20_9FLAO</name>
<dbReference type="GO" id="GO:0005829">
    <property type="term" value="C:cytosol"/>
    <property type="evidence" value="ECO:0007669"/>
    <property type="project" value="TreeGrafter"/>
</dbReference>
<dbReference type="InterPro" id="IPR012893">
    <property type="entry name" value="HipA-like_C"/>
</dbReference>
<keyword evidence="2" id="KW-0808">Transferase</keyword>
<organism evidence="6 7">
    <name type="scientific">Planobacterium oryzisoli</name>
    <dbReference type="NCBI Taxonomy" id="2771435"/>
    <lineage>
        <taxon>Bacteria</taxon>
        <taxon>Pseudomonadati</taxon>
        <taxon>Bacteroidota</taxon>
        <taxon>Flavobacteriia</taxon>
        <taxon>Flavobacteriales</taxon>
        <taxon>Weeksellaceae</taxon>
        <taxon>Chryseobacterium group</taxon>
        <taxon>Chryseobacterium</taxon>
    </lineage>
</organism>
<dbReference type="PANTHER" id="PTHR37419:SF8">
    <property type="entry name" value="TOXIN YJJJ"/>
    <property type="match status" value="1"/>
</dbReference>
<accession>A0A930YW20</accession>